<dbReference type="HOGENOM" id="CLU_129836_0_0_10"/>
<keyword evidence="1" id="KW-0732">Signal</keyword>
<sequence>MNMKQLKTIKRLTAFGLLVLMTACSTENTVIGNVGVSDVKSSGCKASASRLDSRPEYYNNFVGQKSVLHLTLGADNIVNARFADFMDNCSIELFHVDASSSEGKIVLVLYPDKDMATNCICRYDVDFKMQNIVPGSYQLEVYHTAADKQVSKGNRVYSGTVSLENGKEVVLTMSW</sequence>
<dbReference type="Proteomes" id="UP000005697">
    <property type="component" value="Unassembled WGS sequence"/>
</dbReference>
<evidence type="ECO:0008006" key="4">
    <source>
        <dbReference type="Google" id="ProtNLM"/>
    </source>
</evidence>
<keyword evidence="3" id="KW-1185">Reference proteome</keyword>
<dbReference type="STRING" id="888743.HMPREF9141_0648"/>
<name>F0F4Y2_9BACT</name>
<proteinExistence type="predicted"/>
<gene>
    <name evidence="2" type="ORF">HMPREF9141_0648</name>
</gene>
<comment type="caution">
    <text evidence="2">The sequence shown here is derived from an EMBL/GenBank/DDBJ whole genome shotgun (WGS) entry which is preliminary data.</text>
</comment>
<accession>F0F4Y2</accession>
<dbReference type="EMBL" id="AEWX01000009">
    <property type="protein sequence ID" value="EGC20744.1"/>
    <property type="molecule type" value="Genomic_DNA"/>
</dbReference>
<reference evidence="2 3" key="1">
    <citation type="submission" date="2011-01" db="EMBL/GenBank/DDBJ databases">
        <authorList>
            <person name="Muzny D."/>
            <person name="Qin X."/>
            <person name="Deng J."/>
            <person name="Jiang H."/>
            <person name="Liu Y."/>
            <person name="Qu J."/>
            <person name="Song X.-Z."/>
            <person name="Zhang L."/>
            <person name="Thornton R."/>
            <person name="Coyle M."/>
            <person name="Francisco L."/>
            <person name="Jackson L."/>
            <person name="Javaid M."/>
            <person name="Korchina V."/>
            <person name="Kovar C."/>
            <person name="Mata R."/>
            <person name="Mathew T."/>
            <person name="Ngo R."/>
            <person name="Nguyen L."/>
            <person name="Nguyen N."/>
            <person name="Okwuonu G."/>
            <person name="Ongeri F."/>
            <person name="Pham C."/>
            <person name="Simmons D."/>
            <person name="Wilczek-Boney K."/>
            <person name="Hale W."/>
            <person name="Jakkamsetti A."/>
            <person name="Pham P."/>
            <person name="Ruth R."/>
            <person name="San Lucas F."/>
            <person name="Warren J."/>
            <person name="Zhang J."/>
            <person name="Zhao Z."/>
            <person name="Zhou C."/>
            <person name="Zhu D."/>
            <person name="Lee S."/>
            <person name="Bess C."/>
            <person name="Blankenburg K."/>
            <person name="Forbes L."/>
            <person name="Fu Q."/>
            <person name="Gubbala S."/>
            <person name="Hirani K."/>
            <person name="Jayaseelan J.C."/>
            <person name="Lara F."/>
            <person name="Munidasa M."/>
            <person name="Palculict T."/>
            <person name="Patil S."/>
            <person name="Pu L.-L."/>
            <person name="Saada N."/>
            <person name="Tang L."/>
            <person name="Weissenberger G."/>
            <person name="Zhu Y."/>
            <person name="Hemphill L."/>
            <person name="Shang Y."/>
            <person name="Youmans B."/>
            <person name="Ayvaz T."/>
            <person name="Ross M."/>
            <person name="Santibanez J."/>
            <person name="Aqrawi P."/>
            <person name="Gross S."/>
            <person name="Joshi V."/>
            <person name="Fowler G."/>
            <person name="Nazareth L."/>
            <person name="Reid J."/>
            <person name="Worley K."/>
            <person name="Petrosino J."/>
            <person name="Highlander S."/>
            <person name="Gibbs R."/>
        </authorList>
    </citation>
    <scope>NUCLEOTIDE SEQUENCE [LARGE SCALE GENOMIC DNA]</scope>
    <source>
        <strain evidence="2 3">DSM 16608</strain>
    </source>
</reference>
<dbReference type="AlphaFoldDB" id="F0F4Y2"/>
<evidence type="ECO:0000256" key="1">
    <source>
        <dbReference type="SAM" id="SignalP"/>
    </source>
</evidence>
<protein>
    <recommendedName>
        <fullName evidence="4">Lipoprotein</fullName>
    </recommendedName>
</protein>
<feature type="chain" id="PRO_5003247721" description="Lipoprotein" evidence="1">
    <location>
        <begin position="26"/>
        <end position="175"/>
    </location>
</feature>
<feature type="signal peptide" evidence="1">
    <location>
        <begin position="1"/>
        <end position="25"/>
    </location>
</feature>
<evidence type="ECO:0000313" key="3">
    <source>
        <dbReference type="Proteomes" id="UP000005697"/>
    </source>
</evidence>
<evidence type="ECO:0000313" key="2">
    <source>
        <dbReference type="EMBL" id="EGC20744.1"/>
    </source>
</evidence>
<organism evidence="2 3">
    <name type="scientific">Prevotella multiformis DSM 16608</name>
    <dbReference type="NCBI Taxonomy" id="888743"/>
    <lineage>
        <taxon>Bacteria</taxon>
        <taxon>Pseudomonadati</taxon>
        <taxon>Bacteroidota</taxon>
        <taxon>Bacteroidia</taxon>
        <taxon>Bacteroidales</taxon>
        <taxon>Prevotellaceae</taxon>
        <taxon>Prevotella</taxon>
    </lineage>
</organism>
<dbReference type="PROSITE" id="PS51257">
    <property type="entry name" value="PROKAR_LIPOPROTEIN"/>
    <property type="match status" value="1"/>
</dbReference>